<dbReference type="AlphaFoldDB" id="A0A8D8BK72"/>
<dbReference type="EMBL" id="HBUE01080293">
    <property type="protein sequence ID" value="CAG6477241.1"/>
    <property type="molecule type" value="Transcribed_RNA"/>
</dbReference>
<name>A0A8D8BK72_CULPI</name>
<accession>A0A8D8BK72</accession>
<dbReference type="EMBL" id="HBUE01080291">
    <property type="protein sequence ID" value="CAG6477240.1"/>
    <property type="molecule type" value="Transcribed_RNA"/>
</dbReference>
<proteinExistence type="predicted"/>
<organism evidence="1">
    <name type="scientific">Culex pipiens</name>
    <name type="common">House mosquito</name>
    <dbReference type="NCBI Taxonomy" id="7175"/>
    <lineage>
        <taxon>Eukaryota</taxon>
        <taxon>Metazoa</taxon>
        <taxon>Ecdysozoa</taxon>
        <taxon>Arthropoda</taxon>
        <taxon>Hexapoda</taxon>
        <taxon>Insecta</taxon>
        <taxon>Pterygota</taxon>
        <taxon>Neoptera</taxon>
        <taxon>Endopterygota</taxon>
        <taxon>Diptera</taxon>
        <taxon>Nematocera</taxon>
        <taxon>Culicoidea</taxon>
        <taxon>Culicidae</taxon>
        <taxon>Culicinae</taxon>
        <taxon>Culicini</taxon>
        <taxon>Culex</taxon>
        <taxon>Culex</taxon>
    </lineage>
</organism>
<evidence type="ECO:0000313" key="1">
    <source>
        <dbReference type="EMBL" id="CAG6477241.1"/>
    </source>
</evidence>
<sequence length="113" mass="12888">MLQHRPISRLFRQSMHPTKPDYILGTVGCFFYREGSEVPRTVPRKRDKFQPIRSMKIRMAIGNVAEAAHRNMRGIVLLMLVVHLEEVQMSCMLLASSTETSSESTADQRGRLG</sequence>
<protein>
    <submittedName>
        <fullName evidence="1">(northern house mosquito) hypothetical protein</fullName>
    </submittedName>
</protein>
<reference evidence="1" key="1">
    <citation type="submission" date="2021-05" db="EMBL/GenBank/DDBJ databases">
        <authorList>
            <person name="Alioto T."/>
            <person name="Alioto T."/>
            <person name="Gomez Garrido J."/>
        </authorList>
    </citation>
    <scope>NUCLEOTIDE SEQUENCE</scope>
</reference>